<dbReference type="SUPFAM" id="SSF53850">
    <property type="entry name" value="Periplasmic binding protein-like II"/>
    <property type="match status" value="1"/>
</dbReference>
<dbReference type="Gene3D" id="3.40.190.10">
    <property type="entry name" value="Periplasmic binding protein-like II"/>
    <property type="match status" value="2"/>
</dbReference>
<dbReference type="PANTHER" id="PTHR30126:SF98">
    <property type="entry name" value="HTH-TYPE TRANSCRIPTIONAL ACTIVATOR BAUR"/>
    <property type="match status" value="1"/>
</dbReference>
<dbReference type="RefSeq" id="WP_079215782.1">
    <property type="nucleotide sequence ID" value="NZ_CP018845.1"/>
</dbReference>
<dbReference type="PANTHER" id="PTHR30126">
    <property type="entry name" value="HTH-TYPE TRANSCRIPTIONAL REGULATOR"/>
    <property type="match status" value="1"/>
</dbReference>
<evidence type="ECO:0000313" key="8">
    <source>
        <dbReference type="Proteomes" id="UP000197596"/>
    </source>
</evidence>
<reference evidence="7 8" key="1">
    <citation type="submission" date="2017-06" db="EMBL/GenBank/DDBJ databases">
        <title>Herbaspirillum phytohormonus sp. nov., isolated from the root nodule of Robinia pseudoacacia in lead-zinc mine.</title>
        <authorList>
            <person name="Fan M."/>
            <person name="Lin Y."/>
        </authorList>
    </citation>
    <scope>NUCLEOTIDE SEQUENCE [LARGE SCALE GENOMIC DNA]</scope>
    <source>
        <strain evidence="7 8">HZ10</strain>
    </source>
</reference>
<evidence type="ECO:0000256" key="1">
    <source>
        <dbReference type="ARBA" id="ARBA00009437"/>
    </source>
</evidence>
<dbReference type="InterPro" id="IPR036388">
    <property type="entry name" value="WH-like_DNA-bd_sf"/>
</dbReference>
<dbReference type="Pfam" id="PF00126">
    <property type="entry name" value="HTH_1"/>
    <property type="match status" value="1"/>
</dbReference>
<comment type="similarity">
    <text evidence="1">Belongs to the LysR transcriptional regulatory family.</text>
</comment>
<dbReference type="Pfam" id="PF03466">
    <property type="entry name" value="LysR_substrate"/>
    <property type="match status" value="1"/>
</dbReference>
<dbReference type="AlphaFoldDB" id="A0A246WTT7"/>
<dbReference type="CDD" id="cd05466">
    <property type="entry name" value="PBP2_LTTR_substrate"/>
    <property type="match status" value="1"/>
</dbReference>
<keyword evidence="4" id="KW-0804">Transcription</keyword>
<name>A0A246WTT7_9BURK</name>
<dbReference type="InterPro" id="IPR005119">
    <property type="entry name" value="LysR_subst-bd"/>
</dbReference>
<dbReference type="GO" id="GO:0000976">
    <property type="term" value="F:transcription cis-regulatory region binding"/>
    <property type="evidence" value="ECO:0007669"/>
    <property type="project" value="TreeGrafter"/>
</dbReference>
<dbReference type="SUPFAM" id="SSF46785">
    <property type="entry name" value="Winged helix' DNA-binding domain"/>
    <property type="match status" value="1"/>
</dbReference>
<accession>A0A246WTT7</accession>
<keyword evidence="2" id="KW-0805">Transcription regulation</keyword>
<proteinExistence type="inferred from homology"/>
<dbReference type="EMBL" id="NJGU01000002">
    <property type="protein sequence ID" value="OWY30379.1"/>
    <property type="molecule type" value="Genomic_DNA"/>
</dbReference>
<keyword evidence="9" id="KW-1185">Reference proteome</keyword>
<dbReference type="InterPro" id="IPR036390">
    <property type="entry name" value="WH_DNA-bd_sf"/>
</dbReference>
<feature type="domain" description="HTH lysR-type" evidence="5">
    <location>
        <begin position="9"/>
        <end position="66"/>
    </location>
</feature>
<reference evidence="6 9" key="2">
    <citation type="journal article" date="2020" name="Front. Plant Sci.">
        <title>Isolation of Rhizosphere Bacteria That Improve Quality and Water Stress Tolerance in Greenhouse Ornamentals.</title>
        <authorList>
            <person name="Nordstedt N.P."/>
            <person name="Jones M.L."/>
        </authorList>
    </citation>
    <scope>NUCLEOTIDE SEQUENCE [LARGE SCALE GENOMIC DNA]</scope>
    <source>
        <strain evidence="6 9">C6C2</strain>
    </source>
</reference>
<evidence type="ECO:0000313" key="6">
    <source>
        <dbReference type="EMBL" id="NUU01126.1"/>
    </source>
</evidence>
<evidence type="ECO:0000313" key="7">
    <source>
        <dbReference type="EMBL" id="OWY30379.1"/>
    </source>
</evidence>
<evidence type="ECO:0000256" key="2">
    <source>
        <dbReference type="ARBA" id="ARBA00023015"/>
    </source>
</evidence>
<evidence type="ECO:0000259" key="5">
    <source>
        <dbReference type="PROSITE" id="PS50931"/>
    </source>
</evidence>
<evidence type="ECO:0000256" key="4">
    <source>
        <dbReference type="ARBA" id="ARBA00023163"/>
    </source>
</evidence>
<evidence type="ECO:0000313" key="9">
    <source>
        <dbReference type="Proteomes" id="UP000536746"/>
    </source>
</evidence>
<keyword evidence="3" id="KW-0238">DNA-binding</keyword>
<organism evidence="7 8">
    <name type="scientific">Herbaspirillum robiniae</name>
    <dbReference type="NCBI Taxonomy" id="2014887"/>
    <lineage>
        <taxon>Bacteria</taxon>
        <taxon>Pseudomonadati</taxon>
        <taxon>Pseudomonadota</taxon>
        <taxon>Betaproteobacteria</taxon>
        <taxon>Burkholderiales</taxon>
        <taxon>Oxalobacteraceae</taxon>
        <taxon>Herbaspirillum</taxon>
    </lineage>
</organism>
<dbReference type="Gene3D" id="1.10.10.10">
    <property type="entry name" value="Winged helix-like DNA-binding domain superfamily/Winged helix DNA-binding domain"/>
    <property type="match status" value="1"/>
</dbReference>
<dbReference type="Proteomes" id="UP000536746">
    <property type="component" value="Unassembled WGS sequence"/>
</dbReference>
<dbReference type="EMBL" id="JABFMT010000004">
    <property type="protein sequence ID" value="NUU01126.1"/>
    <property type="molecule type" value="Genomic_DNA"/>
</dbReference>
<evidence type="ECO:0000256" key="3">
    <source>
        <dbReference type="ARBA" id="ARBA00023125"/>
    </source>
</evidence>
<sequence length="306" mass="33728">MIRLDFDERDLRSLRVFCNVAEAGGFAAAEKLLHMSKASISRHVREVEERLGVRLCERGPAGFRLTPEGEVALKLATGALRSLERIRPEIDAVHGVLSGPLALGVVEHALGHPDCKLPQAIAMLKRRAPNVQPRIEVMTFPELNQALREQRVDIAIRGRYPGDDEFDFLPLFSESHRIYGAIRKEGKEGREGRGRELPLVYRPHPYVDAVLAEGGKAGYMRGPEAGGLEAIALLVASGDYVGLLPTHYAQLIGKRYALRARRGSPTFQHTICAVTDPDRPSTHRSDLFLSILRELHARSSGVLAAA</sequence>
<dbReference type="Proteomes" id="UP000197596">
    <property type="component" value="Unassembled WGS sequence"/>
</dbReference>
<dbReference type="InterPro" id="IPR000847">
    <property type="entry name" value="LysR_HTH_N"/>
</dbReference>
<dbReference type="PROSITE" id="PS50931">
    <property type="entry name" value="HTH_LYSR"/>
    <property type="match status" value="1"/>
</dbReference>
<gene>
    <name evidence="7" type="ORF">CEJ42_05335</name>
    <name evidence="6" type="ORF">HNO84_05920</name>
</gene>
<dbReference type="GO" id="GO:0003700">
    <property type="term" value="F:DNA-binding transcription factor activity"/>
    <property type="evidence" value="ECO:0007669"/>
    <property type="project" value="InterPro"/>
</dbReference>
<protein>
    <submittedName>
        <fullName evidence="7">LysR family transcriptional regulator</fullName>
    </submittedName>
</protein>
<dbReference type="OrthoDB" id="8587655at2"/>
<comment type="caution">
    <text evidence="7">The sequence shown here is derived from an EMBL/GenBank/DDBJ whole genome shotgun (WGS) entry which is preliminary data.</text>
</comment>